<dbReference type="PANTHER" id="PTHR37162">
    <property type="entry name" value="HAT FAMILY DIMERISATION DOMAINCONTAINING PROTEIN-RELATED"/>
    <property type="match status" value="1"/>
</dbReference>
<evidence type="ECO:0000313" key="3">
    <source>
        <dbReference type="Proteomes" id="UP000078492"/>
    </source>
</evidence>
<dbReference type="PANTHER" id="PTHR37162:SF1">
    <property type="entry name" value="BED-TYPE DOMAIN-CONTAINING PROTEIN"/>
    <property type="match status" value="1"/>
</dbReference>
<dbReference type="EMBL" id="KQ979833">
    <property type="protein sequence ID" value="KYN18889.1"/>
    <property type="molecule type" value="Genomic_DNA"/>
</dbReference>
<evidence type="ECO:0000259" key="1">
    <source>
        <dbReference type="Pfam" id="PF05699"/>
    </source>
</evidence>
<dbReference type="InterPro" id="IPR008906">
    <property type="entry name" value="HATC_C_dom"/>
</dbReference>
<protein>
    <submittedName>
        <fullName evidence="2">Zinc finger MYM-type protein 1</fullName>
    </submittedName>
</protein>
<gene>
    <name evidence="2" type="ORF">ALC57_08795</name>
</gene>
<feature type="non-terminal residue" evidence="2">
    <location>
        <position position="1"/>
    </location>
</feature>
<evidence type="ECO:0000313" key="2">
    <source>
        <dbReference type="EMBL" id="KYN18889.1"/>
    </source>
</evidence>
<sequence length="646" mass="74692">CSMCCVNLRAHHDGLVKHANSKMHRSKMQSVNRNIQKNIENLGIEVINFEAKSIDLLLTMYIATHTSIKSIDHLSELLKILGKGSKLEKLQIHRTKCSMLITNVLAPAILSDLIEDVKESKLGYSLIVDESTDIAVNKFMGICIRYYSKKYKTVMIDFLGFIELKKATAIDLKDALVQYLSQINLDISEMIGLGTDGANVLQLQLVKCVCHSLHLCSSYPGKELPETLEFLIRETRSWFSNSSMRQSLYRDLYAAINDGSIHKKLTPLCKTRWLVWSMAVKSTLEQWLELKTHFIERANDRKENCYMARILRDLYKDDSNMLYLTFLKPVLEQINSVNLFFQSQTAEVTELFEELRVLLMSVACRIIKPAYLHMKHSTNSNVLCMEDLEIVERAVNDNNAWLPIESVDLGESFRRKAHICNLSSEELNLVKTQCASFLLVVCRQIVKRFPANLNLIEAVKYFSPKLCINSLNQPEFHRLPLNLIRKSVDIDILETQWKKLPLISWTKYFNEKVPNNSIEFWSEILQYQNAESKVVFKELAEFVLRVLILPFSNADVERVFSIMNATKTKSRNLLCLKMLEALVRIKISTQVRKQCCNVFKCTQKMYELFTSSMYTNMQNTKYIRKKYNNDNEMLEEAINILVADED</sequence>
<dbReference type="Pfam" id="PF05699">
    <property type="entry name" value="Dimer_Tnp_hAT"/>
    <property type="match status" value="1"/>
</dbReference>
<dbReference type="InterPro" id="IPR012337">
    <property type="entry name" value="RNaseH-like_sf"/>
</dbReference>
<reference evidence="2 3" key="1">
    <citation type="submission" date="2015-09" db="EMBL/GenBank/DDBJ databases">
        <title>Trachymyrmex cornetzi WGS genome.</title>
        <authorList>
            <person name="Nygaard S."/>
            <person name="Hu H."/>
            <person name="Boomsma J."/>
            <person name="Zhang G."/>
        </authorList>
    </citation>
    <scope>NUCLEOTIDE SEQUENCE [LARGE SCALE GENOMIC DNA]</scope>
    <source>
        <strain evidence="2">Tcor2-1</strain>
        <tissue evidence="2">Whole body</tissue>
    </source>
</reference>
<dbReference type="SUPFAM" id="SSF53098">
    <property type="entry name" value="Ribonuclease H-like"/>
    <property type="match status" value="1"/>
</dbReference>
<organism evidence="2 3">
    <name type="scientific">Trachymyrmex cornetzi</name>
    <dbReference type="NCBI Taxonomy" id="471704"/>
    <lineage>
        <taxon>Eukaryota</taxon>
        <taxon>Metazoa</taxon>
        <taxon>Ecdysozoa</taxon>
        <taxon>Arthropoda</taxon>
        <taxon>Hexapoda</taxon>
        <taxon>Insecta</taxon>
        <taxon>Pterygota</taxon>
        <taxon>Neoptera</taxon>
        <taxon>Endopterygota</taxon>
        <taxon>Hymenoptera</taxon>
        <taxon>Apocrita</taxon>
        <taxon>Aculeata</taxon>
        <taxon>Formicoidea</taxon>
        <taxon>Formicidae</taxon>
        <taxon>Myrmicinae</taxon>
        <taxon>Trachymyrmex</taxon>
    </lineage>
</organism>
<name>A0A151J6P6_9HYME</name>
<keyword evidence="3" id="KW-1185">Reference proteome</keyword>
<dbReference type="GO" id="GO:0046983">
    <property type="term" value="F:protein dimerization activity"/>
    <property type="evidence" value="ECO:0007669"/>
    <property type="project" value="InterPro"/>
</dbReference>
<proteinExistence type="predicted"/>
<dbReference type="Proteomes" id="UP000078492">
    <property type="component" value="Unassembled WGS sequence"/>
</dbReference>
<accession>A0A151J6P6</accession>
<feature type="domain" description="HAT C-terminal dimerisation" evidence="1">
    <location>
        <begin position="516"/>
        <end position="585"/>
    </location>
</feature>
<dbReference type="AlphaFoldDB" id="A0A151J6P6"/>